<proteinExistence type="predicted"/>
<comment type="caution">
    <text evidence="1">The sequence shown here is derived from an EMBL/GenBank/DDBJ whole genome shotgun (WGS) entry which is preliminary data.</text>
</comment>
<dbReference type="STRING" id="1232683.ADIMK_0576"/>
<dbReference type="Proteomes" id="UP000028252">
    <property type="component" value="Unassembled WGS sequence"/>
</dbReference>
<gene>
    <name evidence="1" type="ORF">ADIMK_0576</name>
</gene>
<evidence type="ECO:0000313" key="2">
    <source>
        <dbReference type="Proteomes" id="UP000028252"/>
    </source>
</evidence>
<sequence length="39" mass="4530">MGLRAPVFRTFQGYLCFEVSMHVSNVFHFRLGGRIKSKI</sequence>
<dbReference type="EMBL" id="JMQN01000012">
    <property type="protein sequence ID" value="KEA65254.1"/>
    <property type="molecule type" value="Genomic_DNA"/>
</dbReference>
<keyword evidence="2" id="KW-1185">Reference proteome</keyword>
<protein>
    <submittedName>
        <fullName evidence="1">Uncharacterized protein</fullName>
    </submittedName>
</protein>
<accession>A0A081G399</accession>
<evidence type="ECO:0000313" key="1">
    <source>
        <dbReference type="EMBL" id="KEA65254.1"/>
    </source>
</evidence>
<reference evidence="1" key="1">
    <citation type="submission" date="2014-04" db="EMBL/GenBank/DDBJ databases">
        <title>Marinobacterium kochiensis sp. nov., isolated from sediment sample collected from Kochi backwaters in Kerala, India.</title>
        <authorList>
            <person name="Singh A."/>
            <person name="Pinnaka A.K."/>
        </authorList>
    </citation>
    <scope>NUCLEOTIDE SEQUENCE [LARGE SCALE GENOMIC DNA]</scope>
    <source>
        <strain evidence="1">AK27</strain>
    </source>
</reference>
<dbReference type="PATRIC" id="fig|1232683.4.peg.568"/>
<dbReference type="AlphaFoldDB" id="A0A081G399"/>
<name>A0A081G399_9GAMM</name>
<organism evidence="1 2">
    <name type="scientific">Marinobacterium lacunae</name>
    <dbReference type="NCBI Taxonomy" id="1232683"/>
    <lineage>
        <taxon>Bacteria</taxon>
        <taxon>Pseudomonadati</taxon>
        <taxon>Pseudomonadota</taxon>
        <taxon>Gammaproteobacteria</taxon>
        <taxon>Oceanospirillales</taxon>
        <taxon>Oceanospirillaceae</taxon>
        <taxon>Marinobacterium</taxon>
    </lineage>
</organism>